<reference evidence="1 2" key="1">
    <citation type="submission" date="2014-04" db="EMBL/GenBank/DDBJ databases">
        <authorList>
            <person name="Sears C."/>
            <person name="Carroll K."/>
            <person name="Sack B.R."/>
            <person name="Qadri F."/>
            <person name="Myers L.L."/>
            <person name="Chung G.-T."/>
            <person name="Escheverria P."/>
            <person name="Fraser C.M."/>
            <person name="Sadzewicz L."/>
            <person name="Shefchek K.A."/>
            <person name="Tallon L."/>
            <person name="Das S.P."/>
            <person name="Daugherty S."/>
            <person name="Mongodin E.F."/>
        </authorList>
    </citation>
    <scope>NUCLEOTIDE SEQUENCE [LARGE SCALE GENOMIC DNA]</scope>
    <source>
        <strain evidence="2">3775 SL(B) 10 (iv)</strain>
    </source>
</reference>
<dbReference type="Proteomes" id="UP000028134">
    <property type="component" value="Unassembled WGS sequence"/>
</dbReference>
<evidence type="ECO:0000313" key="1">
    <source>
        <dbReference type="EMBL" id="KDS32267.1"/>
    </source>
</evidence>
<name>A0A078RE89_PHOVU</name>
<dbReference type="AlphaFoldDB" id="A0A078RE89"/>
<organism evidence="1 2">
    <name type="scientific">Phocaeicola vulgatus str. 3775 SL</name>
    <name type="common">B</name>
    <name type="synonym">iv</name>
    <dbReference type="NCBI Taxonomy" id="1339350"/>
    <lineage>
        <taxon>Bacteria</taxon>
        <taxon>Pseudomonadati</taxon>
        <taxon>Bacteroidota</taxon>
        <taxon>Bacteroidia</taxon>
        <taxon>Bacteroidales</taxon>
        <taxon>Bacteroidaceae</taxon>
        <taxon>Phocaeicola</taxon>
    </lineage>
</organism>
<evidence type="ECO:0000313" key="2">
    <source>
        <dbReference type="Proteomes" id="UP000028134"/>
    </source>
</evidence>
<dbReference type="EMBL" id="JNHI01000005">
    <property type="protein sequence ID" value="KDS32267.1"/>
    <property type="molecule type" value="Genomic_DNA"/>
</dbReference>
<protein>
    <submittedName>
        <fullName evidence="1">Glycoside hydrolase family 2 domain protein</fullName>
    </submittedName>
</protein>
<dbReference type="GO" id="GO:0016787">
    <property type="term" value="F:hydrolase activity"/>
    <property type="evidence" value="ECO:0007669"/>
    <property type="project" value="UniProtKB-KW"/>
</dbReference>
<proteinExistence type="predicted"/>
<gene>
    <name evidence="1" type="ORF">M097_1140</name>
</gene>
<keyword evidence="1" id="KW-0378">Hydrolase</keyword>
<accession>A0A078RE89</accession>
<comment type="caution">
    <text evidence="1">The sequence shown here is derived from an EMBL/GenBank/DDBJ whole genome shotgun (WGS) entry which is preliminary data.</text>
</comment>
<sequence>MMISERRVFFLQFIWYKIIFRPSSFEKKDQKYEIIWIVTVRMDDGILTGPTDT</sequence>